<evidence type="ECO:0000313" key="2">
    <source>
        <dbReference type="Proteomes" id="UP000215335"/>
    </source>
</evidence>
<reference evidence="1 2" key="1">
    <citation type="journal article" date="2017" name="Curr. Biol.">
        <title>The Evolution of Venom by Co-option of Single-Copy Genes.</title>
        <authorList>
            <person name="Martinson E.O."/>
            <person name="Mrinalini"/>
            <person name="Kelkar Y.D."/>
            <person name="Chang C.H."/>
            <person name="Werren J.H."/>
        </authorList>
    </citation>
    <scope>NUCLEOTIDE SEQUENCE [LARGE SCALE GENOMIC DNA]</scope>
    <source>
        <strain evidence="1 2">Alberta</strain>
        <tissue evidence="1">Whole body</tissue>
    </source>
</reference>
<gene>
    <name evidence="1" type="ORF">TSAR_010012</name>
</gene>
<keyword evidence="2" id="KW-1185">Reference proteome</keyword>
<organism evidence="1 2">
    <name type="scientific">Trichomalopsis sarcophagae</name>
    <dbReference type="NCBI Taxonomy" id="543379"/>
    <lineage>
        <taxon>Eukaryota</taxon>
        <taxon>Metazoa</taxon>
        <taxon>Ecdysozoa</taxon>
        <taxon>Arthropoda</taxon>
        <taxon>Hexapoda</taxon>
        <taxon>Insecta</taxon>
        <taxon>Pterygota</taxon>
        <taxon>Neoptera</taxon>
        <taxon>Endopterygota</taxon>
        <taxon>Hymenoptera</taxon>
        <taxon>Apocrita</taxon>
        <taxon>Proctotrupomorpha</taxon>
        <taxon>Chalcidoidea</taxon>
        <taxon>Pteromalidae</taxon>
        <taxon>Pteromalinae</taxon>
        <taxon>Trichomalopsis</taxon>
    </lineage>
</organism>
<accession>A0A232FMJ1</accession>
<sequence>MLLLTTACVYTFR</sequence>
<comment type="caution">
    <text evidence="1">The sequence shown here is derived from an EMBL/GenBank/DDBJ whole genome shotgun (WGS) entry which is preliminary data.</text>
</comment>
<evidence type="ECO:0000313" key="1">
    <source>
        <dbReference type="EMBL" id="OXU31892.1"/>
    </source>
</evidence>
<dbReference type="EMBL" id="NNAY01000019">
    <property type="protein sequence ID" value="OXU31892.1"/>
    <property type="molecule type" value="Genomic_DNA"/>
</dbReference>
<dbReference type="Proteomes" id="UP000215335">
    <property type="component" value="Unassembled WGS sequence"/>
</dbReference>
<protein>
    <submittedName>
        <fullName evidence="1">Uncharacterized protein</fullName>
    </submittedName>
</protein>
<proteinExistence type="predicted"/>
<name>A0A232FMJ1_9HYME</name>